<proteinExistence type="predicted"/>
<protein>
    <submittedName>
        <fullName evidence="2">PiggyBac transposable element-derived protein 3</fullName>
    </submittedName>
</protein>
<dbReference type="EMBL" id="BMAW01077398">
    <property type="protein sequence ID" value="GFU06178.1"/>
    <property type="molecule type" value="Genomic_DNA"/>
</dbReference>
<organism evidence="2 3">
    <name type="scientific">Nephila pilipes</name>
    <name type="common">Giant wood spider</name>
    <name type="synonym">Nephila maculata</name>
    <dbReference type="NCBI Taxonomy" id="299642"/>
    <lineage>
        <taxon>Eukaryota</taxon>
        <taxon>Metazoa</taxon>
        <taxon>Ecdysozoa</taxon>
        <taxon>Arthropoda</taxon>
        <taxon>Chelicerata</taxon>
        <taxon>Arachnida</taxon>
        <taxon>Araneae</taxon>
        <taxon>Araneomorphae</taxon>
        <taxon>Entelegynae</taxon>
        <taxon>Araneoidea</taxon>
        <taxon>Nephilidae</taxon>
        <taxon>Nephila</taxon>
    </lineage>
</organism>
<dbReference type="Proteomes" id="UP000887013">
    <property type="component" value="Unassembled WGS sequence"/>
</dbReference>
<dbReference type="OrthoDB" id="6771323at2759"/>
<name>A0A8X6Q8N7_NEPPI</name>
<comment type="caution">
    <text evidence="2">The sequence shown here is derived from an EMBL/GenBank/DDBJ whole genome shotgun (WGS) entry which is preliminary data.</text>
</comment>
<evidence type="ECO:0000259" key="1">
    <source>
        <dbReference type="Pfam" id="PF13843"/>
    </source>
</evidence>
<reference evidence="2" key="1">
    <citation type="submission" date="2020-08" db="EMBL/GenBank/DDBJ databases">
        <title>Multicomponent nature underlies the extraordinary mechanical properties of spider dragline silk.</title>
        <authorList>
            <person name="Kono N."/>
            <person name="Nakamura H."/>
            <person name="Mori M."/>
            <person name="Yoshida Y."/>
            <person name="Ohtoshi R."/>
            <person name="Malay A.D."/>
            <person name="Moran D.A.P."/>
            <person name="Tomita M."/>
            <person name="Numata K."/>
            <person name="Arakawa K."/>
        </authorList>
    </citation>
    <scope>NUCLEOTIDE SEQUENCE</scope>
</reference>
<feature type="domain" description="PiggyBac transposable element-derived protein" evidence="1">
    <location>
        <begin position="2"/>
        <end position="106"/>
    </location>
</feature>
<evidence type="ECO:0000313" key="2">
    <source>
        <dbReference type="EMBL" id="GFU06178.1"/>
    </source>
</evidence>
<dbReference type="PANTHER" id="PTHR47272:SF2">
    <property type="entry name" value="PIGGYBAC TRANSPOSABLE ELEMENT-DERIVED PROTEIN 3-LIKE"/>
    <property type="match status" value="1"/>
</dbReference>
<accession>A0A8X6Q8N7</accession>
<keyword evidence="3" id="KW-1185">Reference proteome</keyword>
<dbReference type="PANTHER" id="PTHR47272">
    <property type="entry name" value="DDE_TNP_1_7 DOMAIN-CONTAINING PROTEIN"/>
    <property type="match status" value="1"/>
</dbReference>
<gene>
    <name evidence="2" type="primary">PGBD3_44</name>
    <name evidence="2" type="ORF">NPIL_83001</name>
</gene>
<dbReference type="Pfam" id="PF13843">
    <property type="entry name" value="DDE_Tnp_1_7"/>
    <property type="match status" value="1"/>
</dbReference>
<dbReference type="AlphaFoldDB" id="A0A8X6Q8N7"/>
<evidence type="ECO:0000313" key="3">
    <source>
        <dbReference type="Proteomes" id="UP000887013"/>
    </source>
</evidence>
<sequence length="116" mass="12867">MRQYLPSKPKPVGLKNFVLAAPDGLVLEFLIYLEADTIPVEDKQLYGLGGVVVKHLVDTIPTPKVTYLFTGKYFTELVILYYLVSRNVYLTGTVMTNCTDGVAGSFPKDTDMERGS</sequence>
<dbReference type="InterPro" id="IPR029526">
    <property type="entry name" value="PGBD"/>
</dbReference>